<feature type="transmembrane region" description="Helical" evidence="1">
    <location>
        <begin position="48"/>
        <end position="69"/>
    </location>
</feature>
<accession>A0A4R3YGC1</accession>
<feature type="transmembrane region" description="Helical" evidence="1">
    <location>
        <begin position="12"/>
        <end position="36"/>
    </location>
</feature>
<dbReference type="RefSeq" id="WP_131868041.1">
    <property type="nucleotide sequence ID" value="NZ_SMCR01000026.1"/>
</dbReference>
<proteinExistence type="predicted"/>
<reference evidence="2 3" key="1">
    <citation type="submission" date="2019-03" db="EMBL/GenBank/DDBJ databases">
        <title>Genomic Encyclopedia of Type Strains, Phase IV (KMG-IV): sequencing the most valuable type-strain genomes for metagenomic binning, comparative biology and taxonomic classification.</title>
        <authorList>
            <person name="Goeker M."/>
        </authorList>
    </citation>
    <scope>NUCLEOTIDE SEQUENCE [LARGE SCALE GENOMIC DNA]</scope>
    <source>
        <strain evidence="2 3">DSM 19580</strain>
    </source>
</reference>
<dbReference type="AlphaFoldDB" id="A0A4R3YGC1"/>
<name>A0A4R3YGC1_9GAMM</name>
<keyword evidence="3" id="KW-1185">Reference proteome</keyword>
<evidence type="ECO:0000313" key="2">
    <source>
        <dbReference type="EMBL" id="TCV90992.1"/>
    </source>
</evidence>
<comment type="caution">
    <text evidence="2">The sequence shown here is derived from an EMBL/GenBank/DDBJ whole genome shotgun (WGS) entry which is preliminary data.</text>
</comment>
<keyword evidence="1" id="KW-0812">Transmembrane</keyword>
<dbReference type="OrthoDB" id="6556333at2"/>
<organism evidence="2 3">
    <name type="scientific">Biostraticola tofi</name>
    <dbReference type="NCBI Taxonomy" id="466109"/>
    <lineage>
        <taxon>Bacteria</taxon>
        <taxon>Pseudomonadati</taxon>
        <taxon>Pseudomonadota</taxon>
        <taxon>Gammaproteobacteria</taxon>
        <taxon>Enterobacterales</taxon>
        <taxon>Bruguierivoracaceae</taxon>
        <taxon>Biostraticola</taxon>
    </lineage>
</organism>
<protein>
    <submittedName>
        <fullName evidence="2">Uncharacterized protein</fullName>
    </submittedName>
</protein>
<dbReference type="Proteomes" id="UP000295719">
    <property type="component" value="Unassembled WGS sequence"/>
</dbReference>
<gene>
    <name evidence="2" type="ORF">EDC52_1265</name>
</gene>
<evidence type="ECO:0000313" key="3">
    <source>
        <dbReference type="Proteomes" id="UP000295719"/>
    </source>
</evidence>
<dbReference type="EMBL" id="SMCR01000026">
    <property type="protein sequence ID" value="TCV90992.1"/>
    <property type="molecule type" value="Genomic_DNA"/>
</dbReference>
<keyword evidence="1" id="KW-0472">Membrane</keyword>
<sequence length="83" mass="9468">MMKATLKYIALFVYFTAGLFLLGLNIKVVFGFVHIGEFYLPYEEIMRNLFKSIIAGSAITLAAIVFNLIDKFKKCRKQPSDPE</sequence>
<evidence type="ECO:0000256" key="1">
    <source>
        <dbReference type="SAM" id="Phobius"/>
    </source>
</evidence>
<keyword evidence="1" id="KW-1133">Transmembrane helix</keyword>